<evidence type="ECO:0000259" key="1">
    <source>
        <dbReference type="PROSITE" id="PS50164"/>
    </source>
</evidence>
<dbReference type="SUPFAM" id="SSF82771">
    <property type="entry name" value="GIY-YIG endonuclease"/>
    <property type="match status" value="1"/>
</dbReference>
<dbReference type="OrthoDB" id="7551446at2759"/>
<dbReference type="Pfam" id="PF01541">
    <property type="entry name" value="GIY-YIG"/>
    <property type="match status" value="1"/>
</dbReference>
<feature type="domain" description="GIY-YIG" evidence="1">
    <location>
        <begin position="1"/>
        <end position="87"/>
    </location>
</feature>
<gene>
    <name evidence="2" type="ORF">EAG_10570</name>
</gene>
<dbReference type="InterPro" id="IPR000305">
    <property type="entry name" value="GIY-YIG_endonuc"/>
</dbReference>
<dbReference type="CDD" id="cd10442">
    <property type="entry name" value="GIY-YIG_PLEs"/>
    <property type="match status" value="1"/>
</dbReference>
<dbReference type="AlphaFoldDB" id="E1ZZN5"/>
<protein>
    <recommendedName>
        <fullName evidence="1">GIY-YIG domain-containing protein</fullName>
    </recommendedName>
</protein>
<keyword evidence="3" id="KW-1185">Reference proteome</keyword>
<dbReference type="InParanoid" id="E1ZZN5"/>
<dbReference type="InterPro" id="IPR035901">
    <property type="entry name" value="GIY-YIG_endonuc_sf"/>
</dbReference>
<proteinExistence type="predicted"/>
<organism evidence="3">
    <name type="scientific">Camponotus floridanus</name>
    <name type="common">Florida carpenter ant</name>
    <dbReference type="NCBI Taxonomy" id="104421"/>
    <lineage>
        <taxon>Eukaryota</taxon>
        <taxon>Metazoa</taxon>
        <taxon>Ecdysozoa</taxon>
        <taxon>Arthropoda</taxon>
        <taxon>Hexapoda</taxon>
        <taxon>Insecta</taxon>
        <taxon>Pterygota</taxon>
        <taxon>Neoptera</taxon>
        <taxon>Endopterygota</taxon>
        <taxon>Hymenoptera</taxon>
        <taxon>Apocrita</taxon>
        <taxon>Aculeata</taxon>
        <taxon>Formicoidea</taxon>
        <taxon>Formicidae</taxon>
        <taxon>Formicinae</taxon>
        <taxon>Camponotus</taxon>
    </lineage>
</organism>
<evidence type="ECO:0000313" key="2">
    <source>
        <dbReference type="EMBL" id="EFN73354.1"/>
    </source>
</evidence>
<dbReference type="Gene3D" id="3.40.1440.10">
    <property type="entry name" value="GIY-YIG endonuclease"/>
    <property type="match status" value="1"/>
</dbReference>
<dbReference type="PROSITE" id="PS50164">
    <property type="entry name" value="GIY_YIG"/>
    <property type="match status" value="1"/>
</dbReference>
<reference evidence="2 3" key="1">
    <citation type="journal article" date="2010" name="Science">
        <title>Genomic comparison of the ants Camponotus floridanus and Harpegnathos saltator.</title>
        <authorList>
            <person name="Bonasio R."/>
            <person name="Zhang G."/>
            <person name="Ye C."/>
            <person name="Mutti N.S."/>
            <person name="Fang X."/>
            <person name="Qin N."/>
            <person name="Donahue G."/>
            <person name="Yang P."/>
            <person name="Li Q."/>
            <person name="Li C."/>
            <person name="Zhang P."/>
            <person name="Huang Z."/>
            <person name="Berger S.L."/>
            <person name="Reinberg D."/>
            <person name="Wang J."/>
            <person name="Liebig J."/>
        </authorList>
    </citation>
    <scope>NUCLEOTIDE SEQUENCE [LARGE SCALE GENOMIC DNA]</scope>
    <source>
        <strain evidence="3">C129</strain>
    </source>
</reference>
<dbReference type="EMBL" id="GL435493">
    <property type="protein sequence ID" value="EFN73354.1"/>
    <property type="molecule type" value="Genomic_DNA"/>
</dbReference>
<feature type="non-terminal residue" evidence="2">
    <location>
        <position position="99"/>
    </location>
</feature>
<accession>E1ZZN5</accession>
<dbReference type="Proteomes" id="UP000000311">
    <property type="component" value="Unassembled WGS sequence"/>
</dbReference>
<feature type="non-terminal residue" evidence="2">
    <location>
        <position position="1"/>
    </location>
</feature>
<evidence type="ECO:0000313" key="3">
    <source>
        <dbReference type="Proteomes" id="UP000000311"/>
    </source>
</evidence>
<sequence length="99" mass="11837">VVYKICCNNSSAFYVGQTSRQLSTRVREHRWNIDRSTKYLSVLSHHRLEGHEFSWNNVKILDQDPLFLRRIISEMIHITRQDNGLNVQNDTEKFDKIYL</sequence>
<name>E1ZZN5_CAMFO</name>